<reference evidence="1 2" key="1">
    <citation type="submission" date="2018-05" db="EMBL/GenBank/DDBJ databases">
        <title>Genomic Encyclopedia of Type Strains, Phase IV (KMG-IV): sequencing the most valuable type-strain genomes for metagenomic binning, comparative biology and taxonomic classification.</title>
        <authorList>
            <person name="Goeker M."/>
        </authorList>
    </citation>
    <scope>NUCLEOTIDE SEQUENCE [LARGE SCALE GENOMIC DNA]</scope>
    <source>
        <strain evidence="1 2">JC118</strain>
    </source>
</reference>
<dbReference type="Proteomes" id="UP000247612">
    <property type="component" value="Unassembled WGS sequence"/>
</dbReference>
<protein>
    <submittedName>
        <fullName evidence="1">Uncharacterized protein</fullName>
    </submittedName>
</protein>
<dbReference type="EMBL" id="QJKH01000002">
    <property type="protein sequence ID" value="PXX80951.1"/>
    <property type="molecule type" value="Genomic_DNA"/>
</dbReference>
<gene>
    <name evidence="1" type="ORF">DES51_10269</name>
</gene>
<name>A0A318KT04_9FIRM</name>
<comment type="caution">
    <text evidence="1">The sequence shown here is derived from an EMBL/GenBank/DDBJ whole genome shotgun (WGS) entry which is preliminary data.</text>
</comment>
<proteinExistence type="predicted"/>
<keyword evidence="2" id="KW-1185">Reference proteome</keyword>
<evidence type="ECO:0000313" key="2">
    <source>
        <dbReference type="Proteomes" id="UP000247612"/>
    </source>
</evidence>
<evidence type="ECO:0000313" key="1">
    <source>
        <dbReference type="EMBL" id="PXX80951.1"/>
    </source>
</evidence>
<sequence length="224" mass="26291">MKSIIKTILSLFLAVSLCGNKKVMASYKIDNFTSNYNFYLNINDGKGLHTIIRSNGKGDFTFELFKNSRLIKSETRKIYEKRLNHPFEDSYKEYYESDDGWSILDREEEDFVALTCLAKLTKEEEVTVSYFEIQKGINDLYVDQFKLRLADYARLENDLDSAINAMIAAVKFTGTFYIAYPWLVHEVLMLMIDEINNNYELTKMDELYNEMAFFYAELLRDSNE</sequence>
<dbReference type="AlphaFoldDB" id="A0A318KT04"/>
<accession>A0A318KT04</accession>
<organism evidence="1 2">
    <name type="scientific">Dielma fastidiosa</name>
    <dbReference type="NCBI Taxonomy" id="1034346"/>
    <lineage>
        <taxon>Bacteria</taxon>
        <taxon>Bacillati</taxon>
        <taxon>Bacillota</taxon>
        <taxon>Erysipelotrichia</taxon>
        <taxon>Erysipelotrichales</taxon>
        <taxon>Erysipelotrichaceae</taxon>
        <taxon>Dielma</taxon>
    </lineage>
</organism>
<dbReference type="RefSeq" id="WP_022938780.1">
    <property type="nucleotide sequence ID" value="NZ_CABKRQ010000006.1"/>
</dbReference>